<dbReference type="CDD" id="cd14536">
    <property type="entry name" value="PTP-MTMR9"/>
    <property type="match status" value="1"/>
</dbReference>
<proteinExistence type="inferred from homology"/>
<dbReference type="AlphaFoldDB" id="A0A8S1EDW8"/>
<dbReference type="PANTHER" id="PTHR10807:SF73">
    <property type="entry name" value="LD06050P"/>
    <property type="match status" value="1"/>
</dbReference>
<dbReference type="EMBL" id="CADEPM010000001">
    <property type="protein sequence ID" value="CAB3397704.1"/>
    <property type="molecule type" value="Genomic_DNA"/>
</dbReference>
<comment type="similarity">
    <text evidence="1">Belongs to the protein-tyrosine phosphatase family. Non-receptor class myotubularin subfamily.</text>
</comment>
<dbReference type="OrthoDB" id="271628at2759"/>
<dbReference type="Proteomes" id="UP000494206">
    <property type="component" value="Unassembled WGS sequence"/>
</dbReference>
<evidence type="ECO:0000259" key="2">
    <source>
        <dbReference type="PROSITE" id="PS51339"/>
    </source>
</evidence>
<evidence type="ECO:0000256" key="1">
    <source>
        <dbReference type="ARBA" id="ARBA00007471"/>
    </source>
</evidence>
<name>A0A8S1EDW8_9PELO</name>
<evidence type="ECO:0000313" key="3">
    <source>
        <dbReference type="EMBL" id="CAB3397704.1"/>
    </source>
</evidence>
<protein>
    <recommendedName>
        <fullName evidence="2">Myotubularin phosphatase domain-containing protein</fullName>
    </recommendedName>
</protein>
<dbReference type="InterPro" id="IPR011993">
    <property type="entry name" value="PH-like_dom_sf"/>
</dbReference>
<dbReference type="GO" id="GO:0005737">
    <property type="term" value="C:cytoplasm"/>
    <property type="evidence" value="ECO:0007669"/>
    <property type="project" value="TreeGrafter"/>
</dbReference>
<dbReference type="PANTHER" id="PTHR10807">
    <property type="entry name" value="MYOTUBULARIN-RELATED"/>
    <property type="match status" value="1"/>
</dbReference>
<gene>
    <name evidence="3" type="ORF">CBOVIS_LOCUS1078</name>
</gene>
<comment type="caution">
    <text evidence="3">The sequence shown here is derived from an EMBL/GenBank/DDBJ whole genome shotgun (WGS) entry which is preliminary data.</text>
</comment>
<sequence length="574" mass="64986">MELSEFIEAPRVHDAFMRKGPRPSQVGDICIFGHHLIFAPSNPQNDTTNQNLNNEEFWLLHKAVDRVLCEPISKEQPSKGGLLALKCKNFLIIIFEISDLELCRAAARSIESLSNLNGVVHDYAFFYNSPFTILDDGWTAFNPEQEFARLMTFSDNFRISSVNENFSICPSYPDKVIVPKGIGDDYLKISATFRDGGRFPVLSYFHKETKSPLIRCGQPLIGPTNRRCREDETILNSLLTVNRGFIIDTRTKTAATSAKAKGGGSEPQGNYRQWKYLHCPIPKMRDIHDALTKIVDACSDRKISSDRWVNRIASSGWLSAVAASLECAANAAQCIHCEGTKEVPVVIHGGEGTDTTLIACALAQVILDTDARTIRGLESVIEREWICAGHPFSLRNAHCAYAEGTITGPFESPVFLVFLDCLFQMVSQYPLSFEYDESFLIFLFEHAYASEFGSFVGNNEKEKQEYQVKQKTVSLWSHVHHPETLKQFVNPCYDPEPGVLWPSIAPQSIKIWERLFFRWQRRESNWSSQETETIQKLAEHWQLREKELISKASFLRRSVAELTKELRSLGVPTS</sequence>
<feature type="domain" description="Myotubularin phosphatase" evidence="2">
    <location>
        <begin position="137"/>
        <end position="516"/>
    </location>
</feature>
<dbReference type="Pfam" id="PF06602">
    <property type="entry name" value="Myotub-related"/>
    <property type="match status" value="1"/>
</dbReference>
<dbReference type="SUPFAM" id="SSF52799">
    <property type="entry name" value="(Phosphotyrosine protein) phosphatases II"/>
    <property type="match status" value="1"/>
</dbReference>
<dbReference type="GO" id="GO:0010507">
    <property type="term" value="P:negative regulation of autophagy"/>
    <property type="evidence" value="ECO:0007669"/>
    <property type="project" value="TreeGrafter"/>
</dbReference>
<accession>A0A8S1EDW8</accession>
<dbReference type="GO" id="GO:0019903">
    <property type="term" value="F:protein phosphatase binding"/>
    <property type="evidence" value="ECO:0007669"/>
    <property type="project" value="TreeGrafter"/>
</dbReference>
<evidence type="ECO:0000313" key="4">
    <source>
        <dbReference type="Proteomes" id="UP000494206"/>
    </source>
</evidence>
<keyword evidence="4" id="KW-1185">Reference proteome</keyword>
<dbReference type="GO" id="GO:0046856">
    <property type="term" value="P:phosphatidylinositol dephosphorylation"/>
    <property type="evidence" value="ECO:0007669"/>
    <property type="project" value="TreeGrafter"/>
</dbReference>
<dbReference type="InterPro" id="IPR029021">
    <property type="entry name" value="Prot-tyrosine_phosphatase-like"/>
</dbReference>
<reference evidence="3 4" key="1">
    <citation type="submission" date="2020-04" db="EMBL/GenBank/DDBJ databases">
        <authorList>
            <person name="Laetsch R D."/>
            <person name="Stevens L."/>
            <person name="Kumar S."/>
            <person name="Blaxter L. M."/>
        </authorList>
    </citation>
    <scope>NUCLEOTIDE SEQUENCE [LARGE SCALE GENOMIC DNA]</scope>
</reference>
<dbReference type="Gene3D" id="2.30.29.30">
    <property type="entry name" value="Pleckstrin-homology domain (PH domain)/Phosphotyrosine-binding domain (PTB)"/>
    <property type="match status" value="1"/>
</dbReference>
<dbReference type="InterPro" id="IPR010569">
    <property type="entry name" value="Myotubularin-like_Pase_dom"/>
</dbReference>
<organism evidence="3 4">
    <name type="scientific">Caenorhabditis bovis</name>
    <dbReference type="NCBI Taxonomy" id="2654633"/>
    <lineage>
        <taxon>Eukaryota</taxon>
        <taxon>Metazoa</taxon>
        <taxon>Ecdysozoa</taxon>
        <taxon>Nematoda</taxon>
        <taxon>Chromadorea</taxon>
        <taxon>Rhabditida</taxon>
        <taxon>Rhabditina</taxon>
        <taxon>Rhabditomorpha</taxon>
        <taxon>Rhabditoidea</taxon>
        <taxon>Rhabditidae</taxon>
        <taxon>Peloderinae</taxon>
        <taxon>Caenorhabditis</taxon>
    </lineage>
</organism>
<dbReference type="InterPro" id="IPR030564">
    <property type="entry name" value="Myotubularin"/>
</dbReference>
<dbReference type="PROSITE" id="PS51339">
    <property type="entry name" value="PPASE_MYOTUBULARIN"/>
    <property type="match status" value="1"/>
</dbReference>